<comment type="caution">
    <text evidence="2">The sequence shown here is derived from an EMBL/GenBank/DDBJ whole genome shotgun (WGS) entry which is preliminary data.</text>
</comment>
<keyword evidence="3" id="KW-1185">Reference proteome</keyword>
<dbReference type="Proteomes" id="UP001497480">
    <property type="component" value="Unassembled WGS sequence"/>
</dbReference>
<evidence type="ECO:0000256" key="1">
    <source>
        <dbReference type="SAM" id="SignalP"/>
    </source>
</evidence>
<dbReference type="PANTHER" id="PTHR36806">
    <property type="entry name" value="ADENINE PHOSPHORIBOSYLTRANSFERASE"/>
    <property type="match status" value="1"/>
</dbReference>
<protein>
    <submittedName>
        <fullName evidence="2">Uncharacterized protein</fullName>
    </submittedName>
</protein>
<feature type="chain" id="PRO_5043539131" evidence="1">
    <location>
        <begin position="29"/>
        <end position="211"/>
    </location>
</feature>
<reference evidence="2 3" key="1">
    <citation type="submission" date="2024-03" db="EMBL/GenBank/DDBJ databases">
        <authorList>
            <person name="Martinez-Hernandez J."/>
        </authorList>
    </citation>
    <scope>NUCLEOTIDE SEQUENCE [LARGE SCALE GENOMIC DNA]</scope>
</reference>
<dbReference type="EMBL" id="CAXHTB010000002">
    <property type="protein sequence ID" value="CAL0301280.1"/>
    <property type="molecule type" value="Genomic_DNA"/>
</dbReference>
<evidence type="ECO:0000313" key="2">
    <source>
        <dbReference type="EMBL" id="CAL0301280.1"/>
    </source>
</evidence>
<sequence>MSSIRSNLISLFFLSFFFIATTLSPSHSFSFSPYFLYQNLFPLSHSLLTAVSNLRASRGDVAGAARARAIADKLERGPGFGFWRLLLSVIWNWKNFSVMELYDIVSDMNDLLKDLNELTRLNSVPERSRWVKRNYQDVLAHFKSLSHKLLKLFGNSGIVREVVKTVQIEVVEGGLLKDCLELGSNDLKALIQVAQNLVLQFFPDSNRDPEL</sequence>
<dbReference type="AlphaFoldDB" id="A0AAV1VW68"/>
<accession>A0AAV1VW68</accession>
<proteinExistence type="predicted"/>
<organism evidence="2 3">
    <name type="scientific">Lupinus luteus</name>
    <name type="common">European yellow lupine</name>
    <dbReference type="NCBI Taxonomy" id="3873"/>
    <lineage>
        <taxon>Eukaryota</taxon>
        <taxon>Viridiplantae</taxon>
        <taxon>Streptophyta</taxon>
        <taxon>Embryophyta</taxon>
        <taxon>Tracheophyta</taxon>
        <taxon>Spermatophyta</taxon>
        <taxon>Magnoliopsida</taxon>
        <taxon>eudicotyledons</taxon>
        <taxon>Gunneridae</taxon>
        <taxon>Pentapetalae</taxon>
        <taxon>rosids</taxon>
        <taxon>fabids</taxon>
        <taxon>Fabales</taxon>
        <taxon>Fabaceae</taxon>
        <taxon>Papilionoideae</taxon>
        <taxon>50 kb inversion clade</taxon>
        <taxon>genistoids sensu lato</taxon>
        <taxon>core genistoids</taxon>
        <taxon>Genisteae</taxon>
        <taxon>Lupinus</taxon>
    </lineage>
</organism>
<name>A0AAV1VW68_LUPLU</name>
<gene>
    <name evidence="2" type="ORF">LLUT_LOCUS2340</name>
</gene>
<keyword evidence="1" id="KW-0732">Signal</keyword>
<evidence type="ECO:0000313" key="3">
    <source>
        <dbReference type="Proteomes" id="UP001497480"/>
    </source>
</evidence>
<feature type="signal peptide" evidence="1">
    <location>
        <begin position="1"/>
        <end position="28"/>
    </location>
</feature>